<evidence type="ECO:0000313" key="1">
    <source>
        <dbReference type="EMBL" id="KAK6727446.1"/>
    </source>
</evidence>
<evidence type="ECO:0000313" key="2">
    <source>
        <dbReference type="Proteomes" id="UP001303046"/>
    </source>
</evidence>
<reference evidence="1 2" key="1">
    <citation type="submission" date="2023-08" db="EMBL/GenBank/DDBJ databases">
        <title>A Necator americanus chromosomal reference genome.</title>
        <authorList>
            <person name="Ilik V."/>
            <person name="Petrzelkova K.J."/>
            <person name="Pardy F."/>
            <person name="Fuh T."/>
            <person name="Niatou-Singa F.S."/>
            <person name="Gouil Q."/>
            <person name="Baker L."/>
            <person name="Ritchie M.E."/>
            <person name="Jex A.R."/>
            <person name="Gazzola D."/>
            <person name="Li H."/>
            <person name="Toshio Fujiwara R."/>
            <person name="Zhan B."/>
            <person name="Aroian R.V."/>
            <person name="Pafco B."/>
            <person name="Schwarz E.M."/>
        </authorList>
    </citation>
    <scope>NUCLEOTIDE SEQUENCE [LARGE SCALE GENOMIC DNA]</scope>
    <source>
        <strain evidence="1 2">Aroian</strain>
        <tissue evidence="1">Whole animal</tissue>
    </source>
</reference>
<proteinExistence type="predicted"/>
<dbReference type="EMBL" id="JAVFWL010000001">
    <property type="protein sequence ID" value="KAK6727446.1"/>
    <property type="molecule type" value="Genomic_DNA"/>
</dbReference>
<dbReference type="Proteomes" id="UP001303046">
    <property type="component" value="Unassembled WGS sequence"/>
</dbReference>
<evidence type="ECO:0008006" key="3">
    <source>
        <dbReference type="Google" id="ProtNLM"/>
    </source>
</evidence>
<name>A0ABR1BLY8_NECAM</name>
<accession>A0ABR1BLY8</accession>
<organism evidence="1 2">
    <name type="scientific">Necator americanus</name>
    <name type="common">Human hookworm</name>
    <dbReference type="NCBI Taxonomy" id="51031"/>
    <lineage>
        <taxon>Eukaryota</taxon>
        <taxon>Metazoa</taxon>
        <taxon>Ecdysozoa</taxon>
        <taxon>Nematoda</taxon>
        <taxon>Chromadorea</taxon>
        <taxon>Rhabditida</taxon>
        <taxon>Rhabditina</taxon>
        <taxon>Rhabditomorpha</taxon>
        <taxon>Strongyloidea</taxon>
        <taxon>Ancylostomatidae</taxon>
        <taxon>Bunostominae</taxon>
        <taxon>Necator</taxon>
    </lineage>
</organism>
<comment type="caution">
    <text evidence="1">The sequence shown here is derived from an EMBL/GenBank/DDBJ whole genome shotgun (WGS) entry which is preliminary data.</text>
</comment>
<sequence length="108" mass="12129">MFIRRASFICGLTTDLSVQPVNGGESSHLSVICRKSRASTGSDTSSHKLVLNIHSPRATHRNPEILRRGQQRTITDGVQQHKKCIAGEPTIRTCARHWEKWENDCHPS</sequence>
<gene>
    <name evidence="1" type="primary">Necator_chrI.g1377</name>
    <name evidence="1" type="ORF">RB195_005251</name>
</gene>
<keyword evidence="2" id="KW-1185">Reference proteome</keyword>
<protein>
    <recommendedName>
        <fullName evidence="3">Secreted protein</fullName>
    </recommendedName>
</protein>